<dbReference type="InterPro" id="IPR003439">
    <property type="entry name" value="ABC_transporter-like_ATP-bd"/>
</dbReference>
<evidence type="ECO:0000313" key="12">
    <source>
        <dbReference type="EMBL" id="RLL14813.1"/>
    </source>
</evidence>
<dbReference type="FunFam" id="3.40.50.300:FF:000224">
    <property type="entry name" value="Energy-coupling factor transporter ATP-binding protein EcfA"/>
    <property type="match status" value="1"/>
</dbReference>
<dbReference type="Proteomes" id="UP000276301">
    <property type="component" value="Unassembled WGS sequence"/>
</dbReference>
<evidence type="ECO:0000256" key="7">
    <source>
        <dbReference type="ARBA" id="ARBA00022840"/>
    </source>
</evidence>
<evidence type="ECO:0000256" key="9">
    <source>
        <dbReference type="ARBA" id="ARBA00023136"/>
    </source>
</evidence>
<dbReference type="AlphaFoldDB" id="A0A498CYS9"/>
<keyword evidence="3" id="KW-0813">Transport</keyword>
<dbReference type="NCBIfam" id="NF010167">
    <property type="entry name" value="PRK13648.1"/>
    <property type="match status" value="2"/>
</dbReference>
<comment type="similarity">
    <text evidence="2">Belongs to the ABC transporter superfamily.</text>
</comment>
<protein>
    <submittedName>
        <fullName evidence="12">ATP-binding cassette domain-containing protein</fullName>
    </submittedName>
</protein>
<evidence type="ECO:0000256" key="2">
    <source>
        <dbReference type="ARBA" id="ARBA00005417"/>
    </source>
</evidence>
<dbReference type="InterPro" id="IPR027417">
    <property type="entry name" value="P-loop_NTPase"/>
</dbReference>
<evidence type="ECO:0000256" key="5">
    <source>
        <dbReference type="ARBA" id="ARBA00022737"/>
    </source>
</evidence>
<evidence type="ECO:0000256" key="10">
    <source>
        <dbReference type="ARBA" id="ARBA00025157"/>
    </source>
</evidence>
<name>A0A498CYS9_9FIRM</name>
<dbReference type="InterPro" id="IPR050095">
    <property type="entry name" value="ECF_ABC_transporter_ATP-bd"/>
</dbReference>
<keyword evidence="4" id="KW-1003">Cell membrane</keyword>
<dbReference type="Pfam" id="PF12558">
    <property type="entry name" value="DUF3744"/>
    <property type="match status" value="1"/>
</dbReference>
<gene>
    <name evidence="12" type="ORF">D4A47_02185</name>
</gene>
<sequence length="570" mass="64008">MKKPVIEFRDFGMRYASQQKPTLYDINLTIYEGEKVLILGPSGSGKSTLGSCLNGLLPFSVKAEFTGSLKVMGDETRSLDIHKLSNRVGTVMQDSDCQFAGLTVGEDVAFSLENDCVPRPVMLEKVRRALGIVGMERFTAHTPFSLSGGQKQKVSLAGVMHNDVGILLFDEPLAALDPQAGLQAIELIDRIHREQQKTVIIIEHRLEDVLHRPVDRVILLDGGRIVADTTPAKILSSPLLQEHGIREPLYVTALKYAGCEIAEEDHPESVEEIRLEGREEALRGWFASETPHRAQPAPGELVRVEDVSFSYDDNKVLSHVDLTVSARERIALVGKNGAGKTTLANLLIGVIRPDEGRVLIEGEDYGVLSIKEIGERIGYVMQNPNQMLVKDMIRDEITLALKLRRVDQKTIDEKLELVLGLCGLSKMRSWPVSALSYGQRKRVTIASILVMQPKIMIFDEPTAGQDYFHYREIMDFLDRLNREMGLTILFITHDMHLAIEYTDRAVVMADGEKIGDGDVFRMLSDPDILRRASLKETSLCKLARRLGIEPEAFVRHFIEYERMVRRHDEQ</sequence>
<keyword evidence="7 12" id="KW-0067">ATP-binding</keyword>
<dbReference type="PANTHER" id="PTHR43553">
    <property type="entry name" value="HEAVY METAL TRANSPORTER"/>
    <property type="match status" value="1"/>
</dbReference>
<dbReference type="GO" id="GO:0016887">
    <property type="term" value="F:ATP hydrolysis activity"/>
    <property type="evidence" value="ECO:0007669"/>
    <property type="project" value="InterPro"/>
</dbReference>
<keyword evidence="13" id="KW-1185">Reference proteome</keyword>
<evidence type="ECO:0000256" key="1">
    <source>
        <dbReference type="ARBA" id="ARBA00004202"/>
    </source>
</evidence>
<keyword evidence="8" id="KW-1278">Translocase</keyword>
<dbReference type="SUPFAM" id="SSF52540">
    <property type="entry name" value="P-loop containing nucleoside triphosphate hydrolases"/>
    <property type="match status" value="2"/>
</dbReference>
<dbReference type="GO" id="GO:0042626">
    <property type="term" value="F:ATPase-coupled transmembrane transporter activity"/>
    <property type="evidence" value="ECO:0007669"/>
    <property type="project" value="TreeGrafter"/>
</dbReference>
<evidence type="ECO:0000259" key="11">
    <source>
        <dbReference type="PROSITE" id="PS50893"/>
    </source>
</evidence>
<dbReference type="PANTHER" id="PTHR43553:SF26">
    <property type="entry name" value="ABC TRANSPORTER ATP-BINDING PROTEIN BC_2655-RELATED"/>
    <property type="match status" value="1"/>
</dbReference>
<dbReference type="Gene3D" id="3.40.50.300">
    <property type="entry name" value="P-loop containing nucleotide triphosphate hydrolases"/>
    <property type="match status" value="2"/>
</dbReference>
<keyword evidence="6" id="KW-0547">Nucleotide-binding</keyword>
<comment type="subcellular location">
    <subcellularLocation>
        <location evidence="1">Cell membrane</location>
        <topology evidence="1">Peripheral membrane protein</topology>
    </subcellularLocation>
</comment>
<dbReference type="Pfam" id="PF00005">
    <property type="entry name" value="ABC_tran"/>
    <property type="match status" value="2"/>
</dbReference>
<dbReference type="FunFam" id="3.40.50.300:FF:001422">
    <property type="entry name" value="Cobalt ABC transporter ATP-binding protein"/>
    <property type="match status" value="1"/>
</dbReference>
<evidence type="ECO:0000256" key="3">
    <source>
        <dbReference type="ARBA" id="ARBA00022448"/>
    </source>
</evidence>
<dbReference type="GO" id="GO:0005524">
    <property type="term" value="F:ATP binding"/>
    <property type="evidence" value="ECO:0007669"/>
    <property type="project" value="UniProtKB-KW"/>
</dbReference>
<evidence type="ECO:0000256" key="4">
    <source>
        <dbReference type="ARBA" id="ARBA00022475"/>
    </source>
</evidence>
<dbReference type="InterPro" id="IPR022216">
    <property type="entry name" value="ABC_Co_transporter"/>
</dbReference>
<accession>A0A498CYS9</accession>
<evidence type="ECO:0000256" key="6">
    <source>
        <dbReference type="ARBA" id="ARBA00022741"/>
    </source>
</evidence>
<dbReference type="InterPro" id="IPR015856">
    <property type="entry name" value="ABC_transpr_CbiO/EcfA_su"/>
</dbReference>
<dbReference type="EMBL" id="RCHT01000001">
    <property type="protein sequence ID" value="RLL14813.1"/>
    <property type="molecule type" value="Genomic_DNA"/>
</dbReference>
<dbReference type="PROSITE" id="PS50893">
    <property type="entry name" value="ABC_TRANSPORTER_2"/>
    <property type="match status" value="2"/>
</dbReference>
<dbReference type="PROSITE" id="PS00211">
    <property type="entry name" value="ABC_TRANSPORTER_1"/>
    <property type="match status" value="2"/>
</dbReference>
<dbReference type="InterPro" id="IPR003593">
    <property type="entry name" value="AAA+_ATPase"/>
</dbReference>
<feature type="domain" description="ABC transporter" evidence="11">
    <location>
        <begin position="302"/>
        <end position="535"/>
    </location>
</feature>
<dbReference type="SMART" id="SM00382">
    <property type="entry name" value="AAA"/>
    <property type="match status" value="2"/>
</dbReference>
<proteinExistence type="inferred from homology"/>
<dbReference type="RefSeq" id="WP_121585947.1">
    <property type="nucleotide sequence ID" value="NZ_RCHT01000001.1"/>
</dbReference>
<comment type="function">
    <text evidence="10">Probably part of an ABC transporter complex. Responsible for energy coupling to the transport system.</text>
</comment>
<dbReference type="GO" id="GO:0043190">
    <property type="term" value="C:ATP-binding cassette (ABC) transporter complex"/>
    <property type="evidence" value="ECO:0007669"/>
    <property type="project" value="TreeGrafter"/>
</dbReference>
<keyword evidence="9" id="KW-0472">Membrane</keyword>
<evidence type="ECO:0000313" key="13">
    <source>
        <dbReference type="Proteomes" id="UP000276301"/>
    </source>
</evidence>
<organism evidence="12 13">
    <name type="scientific">Anaerotruncus massiliensis</name>
    <name type="common">ex Liu et al. 2021</name>
    <dbReference type="NCBI Taxonomy" id="2321404"/>
    <lineage>
        <taxon>Bacteria</taxon>
        <taxon>Bacillati</taxon>
        <taxon>Bacillota</taxon>
        <taxon>Clostridia</taxon>
        <taxon>Eubacteriales</taxon>
        <taxon>Oscillospiraceae</taxon>
        <taxon>Anaerotruncus</taxon>
    </lineage>
</organism>
<dbReference type="InterPro" id="IPR017871">
    <property type="entry name" value="ABC_transporter-like_CS"/>
</dbReference>
<feature type="domain" description="ABC transporter" evidence="11">
    <location>
        <begin position="6"/>
        <end position="247"/>
    </location>
</feature>
<evidence type="ECO:0000256" key="8">
    <source>
        <dbReference type="ARBA" id="ARBA00022967"/>
    </source>
</evidence>
<keyword evidence="5" id="KW-0677">Repeat</keyword>
<dbReference type="CDD" id="cd03225">
    <property type="entry name" value="ABC_cobalt_CbiO_domain1"/>
    <property type="match status" value="2"/>
</dbReference>
<reference evidence="12 13" key="1">
    <citation type="submission" date="2018-10" db="EMBL/GenBank/DDBJ databases">
        <title>Anaerotruncus faecis sp. nov., isolated from human feces.</title>
        <authorList>
            <person name="Wang Y.-J."/>
        </authorList>
    </citation>
    <scope>NUCLEOTIDE SEQUENCE [LARGE SCALE GENOMIC DNA]</scope>
    <source>
        <strain evidence="12 13">22A2-44</strain>
    </source>
</reference>
<comment type="caution">
    <text evidence="12">The sequence shown here is derived from an EMBL/GenBank/DDBJ whole genome shotgun (WGS) entry which is preliminary data.</text>
</comment>